<evidence type="ECO:0000313" key="1">
    <source>
        <dbReference type="EMBL" id="KAF2475825.1"/>
    </source>
</evidence>
<reference evidence="1" key="1">
    <citation type="journal article" date="2020" name="Stud. Mycol.">
        <title>101 Dothideomycetes genomes: a test case for predicting lifestyles and emergence of pathogens.</title>
        <authorList>
            <person name="Haridas S."/>
            <person name="Albert R."/>
            <person name="Binder M."/>
            <person name="Bloem J."/>
            <person name="Labutti K."/>
            <person name="Salamov A."/>
            <person name="Andreopoulos B."/>
            <person name="Baker S."/>
            <person name="Barry K."/>
            <person name="Bills G."/>
            <person name="Bluhm B."/>
            <person name="Cannon C."/>
            <person name="Castanera R."/>
            <person name="Culley D."/>
            <person name="Daum C."/>
            <person name="Ezra D."/>
            <person name="Gonzalez J."/>
            <person name="Henrissat B."/>
            <person name="Kuo A."/>
            <person name="Liang C."/>
            <person name="Lipzen A."/>
            <person name="Lutzoni F."/>
            <person name="Magnuson J."/>
            <person name="Mondo S."/>
            <person name="Nolan M."/>
            <person name="Ohm R."/>
            <person name="Pangilinan J."/>
            <person name="Park H.-J."/>
            <person name="Ramirez L."/>
            <person name="Alfaro M."/>
            <person name="Sun H."/>
            <person name="Tritt A."/>
            <person name="Yoshinaga Y."/>
            <person name="Zwiers L.-H."/>
            <person name="Turgeon B."/>
            <person name="Goodwin S."/>
            <person name="Spatafora J."/>
            <person name="Crous P."/>
            <person name="Grigoriev I."/>
        </authorList>
    </citation>
    <scope>NUCLEOTIDE SEQUENCE</scope>
    <source>
        <strain evidence="1">ATCC 200398</strain>
    </source>
</reference>
<comment type="caution">
    <text evidence="1">The sequence shown here is derived from an EMBL/GenBank/DDBJ whole genome shotgun (WGS) entry which is preliminary data.</text>
</comment>
<proteinExistence type="predicted"/>
<evidence type="ECO:0000313" key="2">
    <source>
        <dbReference type="Proteomes" id="UP000799755"/>
    </source>
</evidence>
<dbReference type="Proteomes" id="UP000799755">
    <property type="component" value="Unassembled WGS sequence"/>
</dbReference>
<keyword evidence="2" id="KW-1185">Reference proteome</keyword>
<organism evidence="1 2">
    <name type="scientific">Lindgomyces ingoldianus</name>
    <dbReference type="NCBI Taxonomy" id="673940"/>
    <lineage>
        <taxon>Eukaryota</taxon>
        <taxon>Fungi</taxon>
        <taxon>Dikarya</taxon>
        <taxon>Ascomycota</taxon>
        <taxon>Pezizomycotina</taxon>
        <taxon>Dothideomycetes</taxon>
        <taxon>Pleosporomycetidae</taxon>
        <taxon>Pleosporales</taxon>
        <taxon>Lindgomycetaceae</taxon>
        <taxon>Lindgomyces</taxon>
    </lineage>
</organism>
<dbReference type="EMBL" id="MU003495">
    <property type="protein sequence ID" value="KAF2475825.1"/>
    <property type="molecule type" value="Genomic_DNA"/>
</dbReference>
<name>A0ACB6RAS3_9PLEO</name>
<protein>
    <submittedName>
        <fullName evidence="1">Uncharacterized protein</fullName>
    </submittedName>
</protein>
<sequence length="163" mass="19231">MAYSVRQMYPYIVPVYRLTKYSTRLDPLAPQAHTRLIWLNILPDFSINLPITNHQLNSFLIYRFFISISFCFYKLIQRPNPYRLSHTNAIISSIDPYYPNNMKNSERDMSEKNTNGESRRMELSLAAQTRPDFTLPLILHSFGSRYLIDHSQFHMPSIHLLSD</sequence>
<gene>
    <name evidence="1" type="ORF">BDR25DRAFT_350107</name>
</gene>
<accession>A0ACB6RAS3</accession>